<accession>A0A2P4Z8V8</accession>
<dbReference type="RefSeq" id="XP_018656564.1">
    <property type="nucleotide sequence ID" value="XM_018810249.1"/>
</dbReference>
<evidence type="ECO:0000313" key="3">
    <source>
        <dbReference type="Proteomes" id="UP000054821"/>
    </source>
</evidence>
<feature type="region of interest" description="Disordered" evidence="1">
    <location>
        <begin position="1"/>
        <end position="33"/>
    </location>
</feature>
<gene>
    <name evidence="2" type="ORF">TGAM01_v210406</name>
</gene>
<organism evidence="2 3">
    <name type="scientific">Trichoderma gamsii</name>
    <dbReference type="NCBI Taxonomy" id="398673"/>
    <lineage>
        <taxon>Eukaryota</taxon>
        <taxon>Fungi</taxon>
        <taxon>Dikarya</taxon>
        <taxon>Ascomycota</taxon>
        <taxon>Pezizomycotina</taxon>
        <taxon>Sordariomycetes</taxon>
        <taxon>Hypocreomycetidae</taxon>
        <taxon>Hypocreales</taxon>
        <taxon>Hypocreaceae</taxon>
        <taxon>Trichoderma</taxon>
    </lineage>
</organism>
<comment type="caution">
    <text evidence="2">The sequence shown here is derived from an EMBL/GenBank/DDBJ whole genome shotgun (WGS) entry which is preliminary data.</text>
</comment>
<evidence type="ECO:0000256" key="1">
    <source>
        <dbReference type="SAM" id="MobiDB-lite"/>
    </source>
</evidence>
<proteinExistence type="predicted"/>
<protein>
    <submittedName>
        <fullName evidence="2">Uncharacterized protein</fullName>
    </submittedName>
</protein>
<name>A0A2P4Z8V8_9HYPO</name>
<sequence length="145" mass="15597">MVDSGYNKDCTIDASPANRRRLAQANRPRQSKKGVGNNRILVLARAKRLGLAAAAWCRSSALPISEAIVLSLPAARLAHPAKAALLAVSEHRVPRWMEQSVYSERITGGTGVVIPQAMDAAASPKVRWLQKIRRALAPNRPAGCA</sequence>
<dbReference type="AlphaFoldDB" id="A0A2P4Z8V8"/>
<evidence type="ECO:0000313" key="2">
    <source>
        <dbReference type="EMBL" id="PON20716.1"/>
    </source>
</evidence>
<keyword evidence="3" id="KW-1185">Reference proteome</keyword>
<dbReference type="GeneID" id="29990332"/>
<reference evidence="2 3" key="1">
    <citation type="journal article" date="2016" name="Genome Announc.">
        <title>Draft Whole-Genome Sequence of Trichoderma gamsii T6085, a Promising Biocontrol Agent of Fusarium Head Blight on Wheat.</title>
        <authorList>
            <person name="Baroncelli R."/>
            <person name="Zapparata A."/>
            <person name="Piaggeschi G."/>
            <person name="Sarrocco S."/>
            <person name="Vannacci G."/>
        </authorList>
    </citation>
    <scope>NUCLEOTIDE SEQUENCE [LARGE SCALE GENOMIC DNA]</scope>
    <source>
        <strain evidence="2 3">T6085</strain>
    </source>
</reference>
<dbReference type="EMBL" id="JPDN02000062">
    <property type="protein sequence ID" value="PON20716.1"/>
    <property type="molecule type" value="Genomic_DNA"/>
</dbReference>
<dbReference type="Proteomes" id="UP000054821">
    <property type="component" value="Unassembled WGS sequence"/>
</dbReference>